<name>A0A6S6PIE1_9MYCO</name>
<feature type="transmembrane region" description="Helical" evidence="1">
    <location>
        <begin position="101"/>
        <end position="118"/>
    </location>
</feature>
<feature type="transmembrane region" description="Helical" evidence="1">
    <location>
        <begin position="25"/>
        <end position="45"/>
    </location>
</feature>
<dbReference type="InterPro" id="IPR050469">
    <property type="entry name" value="Diguanylate_Cyclase"/>
</dbReference>
<dbReference type="GO" id="GO:0005886">
    <property type="term" value="C:plasma membrane"/>
    <property type="evidence" value="ECO:0007669"/>
    <property type="project" value="TreeGrafter"/>
</dbReference>
<evidence type="ECO:0000313" key="3">
    <source>
        <dbReference type="EMBL" id="BCI55728.1"/>
    </source>
</evidence>
<keyword evidence="1" id="KW-0472">Membrane</keyword>
<reference evidence="3 4" key="1">
    <citation type="submission" date="2020-07" db="EMBL/GenBank/DDBJ databases">
        <title>Complete genome sequence of Mycolicibacterium litorale like strain isolated from cardiac implantable electronic device infection.</title>
        <authorList>
            <person name="Fukano H."/>
            <person name="Miyama H."/>
            <person name="Hoshino Y."/>
        </authorList>
    </citation>
    <scope>NUCLEOTIDE SEQUENCE [LARGE SCALE GENOMIC DNA]</scope>
    <source>
        <strain evidence="3 4">NIIDNTM18</strain>
    </source>
</reference>
<evidence type="ECO:0000259" key="2">
    <source>
        <dbReference type="PROSITE" id="PS50887"/>
    </source>
</evidence>
<evidence type="ECO:0000256" key="1">
    <source>
        <dbReference type="SAM" id="Phobius"/>
    </source>
</evidence>
<proteinExistence type="predicted"/>
<dbReference type="PROSITE" id="PS50887">
    <property type="entry name" value="GGDEF"/>
    <property type="match status" value="1"/>
</dbReference>
<dbReference type="GO" id="GO:1902201">
    <property type="term" value="P:negative regulation of bacterial-type flagellum-dependent cell motility"/>
    <property type="evidence" value="ECO:0007669"/>
    <property type="project" value="TreeGrafter"/>
</dbReference>
<dbReference type="GO" id="GO:0043709">
    <property type="term" value="P:cell adhesion involved in single-species biofilm formation"/>
    <property type="evidence" value="ECO:0007669"/>
    <property type="project" value="TreeGrafter"/>
</dbReference>
<sequence length="326" mass="34708">MYRLRSLAGAEGPVLGRQRVRLLRIYLGATTFLYLYGVVFTFFPVRTDLVYANPTGGVVAIVLGVAALGYLAVRPQRLWPATVAAMAAAPIVMAFHVTLTAQYVCMIAPMFLAMYLRAFHPPRQAWPLIGVQTAACVAAVAVSPAHHTGVITFLIITVAIVGAAESFGMLMRAMFTEACTDPLTGLLNRAGWEIGTADLLAGRRSGSATVSVVALDIDGLKTLNDTYGHLAGDRHIAGYARQWRRLAPRGTVLARLGGDEFGACIAGTDPDALTGFVRDIRHHTPGVSVGTATAPCRDADIAGLYAQADAAMYRSRGRPVRDAGPR</sequence>
<dbReference type="InterPro" id="IPR029787">
    <property type="entry name" value="Nucleotide_cyclase"/>
</dbReference>
<dbReference type="NCBIfam" id="TIGR00254">
    <property type="entry name" value="GGDEF"/>
    <property type="match status" value="1"/>
</dbReference>
<protein>
    <recommendedName>
        <fullName evidence="2">GGDEF domain-containing protein</fullName>
    </recommendedName>
</protein>
<dbReference type="Proteomes" id="UP000515734">
    <property type="component" value="Chromosome"/>
</dbReference>
<accession>A0A6S6PIE1</accession>
<keyword evidence="1" id="KW-1133">Transmembrane helix</keyword>
<dbReference type="SMART" id="SM00267">
    <property type="entry name" value="GGDEF"/>
    <property type="match status" value="1"/>
</dbReference>
<evidence type="ECO:0000313" key="4">
    <source>
        <dbReference type="Proteomes" id="UP000515734"/>
    </source>
</evidence>
<feature type="transmembrane region" description="Helical" evidence="1">
    <location>
        <begin position="51"/>
        <end position="71"/>
    </location>
</feature>
<feature type="transmembrane region" description="Helical" evidence="1">
    <location>
        <begin position="125"/>
        <end position="143"/>
    </location>
</feature>
<dbReference type="PANTHER" id="PTHR45138">
    <property type="entry name" value="REGULATORY COMPONENTS OF SENSORY TRANSDUCTION SYSTEM"/>
    <property type="match status" value="1"/>
</dbReference>
<feature type="transmembrane region" description="Helical" evidence="1">
    <location>
        <begin position="149"/>
        <end position="167"/>
    </location>
</feature>
<dbReference type="GO" id="GO:0052621">
    <property type="term" value="F:diguanylate cyclase activity"/>
    <property type="evidence" value="ECO:0007669"/>
    <property type="project" value="TreeGrafter"/>
</dbReference>
<organism evidence="3 4">
    <name type="scientific">Mycolicibacterium litorale</name>
    <dbReference type="NCBI Taxonomy" id="758802"/>
    <lineage>
        <taxon>Bacteria</taxon>
        <taxon>Bacillati</taxon>
        <taxon>Actinomycetota</taxon>
        <taxon>Actinomycetes</taxon>
        <taxon>Mycobacteriales</taxon>
        <taxon>Mycobacteriaceae</taxon>
        <taxon>Mycolicibacterium</taxon>
    </lineage>
</organism>
<dbReference type="Gene3D" id="3.30.70.270">
    <property type="match status" value="1"/>
</dbReference>
<dbReference type="Pfam" id="PF00990">
    <property type="entry name" value="GGDEF"/>
    <property type="match status" value="1"/>
</dbReference>
<dbReference type="SUPFAM" id="SSF55073">
    <property type="entry name" value="Nucleotide cyclase"/>
    <property type="match status" value="1"/>
</dbReference>
<gene>
    <name evidence="3" type="ORF">NIIDNTM18_50060</name>
</gene>
<feature type="domain" description="GGDEF" evidence="2">
    <location>
        <begin position="208"/>
        <end position="326"/>
    </location>
</feature>
<dbReference type="PANTHER" id="PTHR45138:SF9">
    <property type="entry name" value="DIGUANYLATE CYCLASE DGCM-RELATED"/>
    <property type="match status" value="1"/>
</dbReference>
<dbReference type="CDD" id="cd01949">
    <property type="entry name" value="GGDEF"/>
    <property type="match status" value="1"/>
</dbReference>
<dbReference type="EMBL" id="AP023287">
    <property type="protein sequence ID" value="BCI55728.1"/>
    <property type="molecule type" value="Genomic_DNA"/>
</dbReference>
<dbReference type="AlphaFoldDB" id="A0A6S6PIE1"/>
<dbReference type="InterPro" id="IPR043128">
    <property type="entry name" value="Rev_trsase/Diguanyl_cyclase"/>
</dbReference>
<keyword evidence="1" id="KW-0812">Transmembrane</keyword>
<dbReference type="InterPro" id="IPR000160">
    <property type="entry name" value="GGDEF_dom"/>
</dbReference>